<dbReference type="Proteomes" id="UP000005466">
    <property type="component" value="Unassembled WGS sequence"/>
</dbReference>
<feature type="non-terminal residue" evidence="1">
    <location>
        <position position="1"/>
    </location>
</feature>
<dbReference type="AlphaFoldDB" id="F3CJK4"/>
<feature type="non-terminal residue" evidence="1">
    <location>
        <position position="35"/>
    </location>
</feature>
<gene>
    <name evidence="1" type="ORF">Pgy4_41394</name>
</gene>
<reference evidence="1 2" key="1">
    <citation type="journal article" date="2011" name="PLoS Pathog.">
        <title>Dynamic evolution of pathogenicity revealed by sequencing and comparative genomics of 19 Pseudomonas syringae isolates.</title>
        <authorList>
            <person name="Baltrus D.A."/>
            <person name="Nishimura M.T."/>
            <person name="Romanchuk A."/>
            <person name="Chang J.H."/>
            <person name="Mukhtar M.S."/>
            <person name="Cherkis K."/>
            <person name="Roach J."/>
            <person name="Grant S.R."/>
            <person name="Jones C.D."/>
            <person name="Dangl J.L."/>
        </authorList>
    </citation>
    <scope>NUCLEOTIDE SEQUENCE [LARGE SCALE GENOMIC DNA]</scope>
    <source>
        <strain evidence="2">race 4</strain>
    </source>
</reference>
<sequence length="35" mass="3958">KRWWDPAGKVQVDLALDDGLQRIEHAQCVPPMARG</sequence>
<accession>F3CJK4</accession>
<protein>
    <submittedName>
        <fullName evidence="1">Uncharacterized protein</fullName>
    </submittedName>
</protein>
<name>F3CJK4_PSESG</name>
<proteinExistence type="predicted"/>
<organism evidence="1 2">
    <name type="scientific">Pseudomonas savastanoi pv. glycinea str. race 4</name>
    <dbReference type="NCBI Taxonomy" id="875330"/>
    <lineage>
        <taxon>Bacteria</taxon>
        <taxon>Pseudomonadati</taxon>
        <taxon>Pseudomonadota</taxon>
        <taxon>Gammaproteobacteria</taxon>
        <taxon>Pseudomonadales</taxon>
        <taxon>Pseudomonadaceae</taxon>
        <taxon>Pseudomonas</taxon>
    </lineage>
</organism>
<dbReference type="EMBL" id="ADWY01004096">
    <property type="protein sequence ID" value="EGH19446.1"/>
    <property type="molecule type" value="Genomic_DNA"/>
</dbReference>
<evidence type="ECO:0000313" key="1">
    <source>
        <dbReference type="EMBL" id="EGH19446.1"/>
    </source>
</evidence>
<evidence type="ECO:0000313" key="2">
    <source>
        <dbReference type="Proteomes" id="UP000005466"/>
    </source>
</evidence>
<comment type="caution">
    <text evidence="1">The sequence shown here is derived from an EMBL/GenBank/DDBJ whole genome shotgun (WGS) entry which is preliminary data.</text>
</comment>